<evidence type="ECO:0000256" key="9">
    <source>
        <dbReference type="ARBA" id="ARBA00047337"/>
    </source>
</evidence>
<proteinExistence type="inferred from homology"/>
<dbReference type="InterPro" id="IPR029058">
    <property type="entry name" value="AB_hydrolase_fold"/>
</dbReference>
<name>A0AAV5RFM4_STABA</name>
<evidence type="ECO:0000256" key="4">
    <source>
        <dbReference type="ARBA" id="ARBA00022487"/>
    </source>
</evidence>
<dbReference type="GO" id="GO:0008474">
    <property type="term" value="F:palmitoyl-(protein) hydrolase activity"/>
    <property type="evidence" value="ECO:0007669"/>
    <property type="project" value="UniProtKB-EC"/>
</dbReference>
<comment type="caution">
    <text evidence="11">The sequence shown here is derived from an EMBL/GenBank/DDBJ whole genome shotgun (WGS) entry which is preliminary data.</text>
</comment>
<accession>A0AAV5RFM4</accession>
<dbReference type="GO" id="GO:0006631">
    <property type="term" value="P:fatty acid metabolic process"/>
    <property type="evidence" value="ECO:0007669"/>
    <property type="project" value="UniProtKB-KW"/>
</dbReference>
<evidence type="ECO:0000313" key="12">
    <source>
        <dbReference type="Proteomes" id="UP001362899"/>
    </source>
</evidence>
<dbReference type="PANTHER" id="PTHR10655">
    <property type="entry name" value="LYSOPHOSPHOLIPASE-RELATED"/>
    <property type="match status" value="1"/>
</dbReference>
<evidence type="ECO:0000256" key="5">
    <source>
        <dbReference type="ARBA" id="ARBA00022801"/>
    </source>
</evidence>
<dbReference type="AlphaFoldDB" id="A0AAV5RFM4"/>
<dbReference type="Gene3D" id="3.40.50.1820">
    <property type="entry name" value="alpha/beta hydrolase"/>
    <property type="match status" value="1"/>
</dbReference>
<evidence type="ECO:0000313" key="11">
    <source>
        <dbReference type="EMBL" id="GMM50386.1"/>
    </source>
</evidence>
<evidence type="ECO:0000256" key="8">
    <source>
        <dbReference type="ARBA" id="ARBA00031195"/>
    </source>
</evidence>
<dbReference type="PANTHER" id="PTHR10655:SF17">
    <property type="entry name" value="LYSOPHOSPHOLIPASE-LIKE PROTEIN 1"/>
    <property type="match status" value="1"/>
</dbReference>
<dbReference type="SUPFAM" id="SSF53474">
    <property type="entry name" value="alpha/beta-Hydrolases"/>
    <property type="match status" value="1"/>
</dbReference>
<keyword evidence="12" id="KW-1185">Reference proteome</keyword>
<feature type="domain" description="Phospholipase/carboxylesterase/thioesterase" evidence="10">
    <location>
        <begin position="8"/>
        <end position="222"/>
    </location>
</feature>
<dbReference type="GO" id="GO:0052689">
    <property type="term" value="F:carboxylic ester hydrolase activity"/>
    <property type="evidence" value="ECO:0007669"/>
    <property type="project" value="UniProtKB-KW"/>
</dbReference>
<evidence type="ECO:0000256" key="7">
    <source>
        <dbReference type="ARBA" id="ARBA00029392"/>
    </source>
</evidence>
<dbReference type="EC" id="3.1.2.22" evidence="2"/>
<reference evidence="11 12" key="1">
    <citation type="journal article" date="2023" name="Elife">
        <title>Identification of key yeast species and microbe-microbe interactions impacting larval growth of Drosophila in the wild.</title>
        <authorList>
            <person name="Mure A."/>
            <person name="Sugiura Y."/>
            <person name="Maeda R."/>
            <person name="Honda K."/>
            <person name="Sakurai N."/>
            <person name="Takahashi Y."/>
            <person name="Watada M."/>
            <person name="Katoh T."/>
            <person name="Gotoh A."/>
            <person name="Gotoh Y."/>
            <person name="Taniguchi I."/>
            <person name="Nakamura K."/>
            <person name="Hayashi T."/>
            <person name="Katayama T."/>
            <person name="Uemura T."/>
            <person name="Hattori Y."/>
        </authorList>
    </citation>
    <scope>NUCLEOTIDE SEQUENCE [LARGE SCALE GENOMIC DNA]</scope>
    <source>
        <strain evidence="11 12">SB-73</strain>
    </source>
</reference>
<dbReference type="InterPro" id="IPR003140">
    <property type="entry name" value="PLipase/COase/thioEstase"/>
</dbReference>
<keyword evidence="6" id="KW-0276">Fatty acid metabolism</keyword>
<organism evidence="11 12">
    <name type="scientific">Starmerella bacillaris</name>
    <name type="common">Yeast</name>
    <name type="synonym">Candida zemplinina</name>
    <dbReference type="NCBI Taxonomy" id="1247836"/>
    <lineage>
        <taxon>Eukaryota</taxon>
        <taxon>Fungi</taxon>
        <taxon>Dikarya</taxon>
        <taxon>Ascomycota</taxon>
        <taxon>Saccharomycotina</taxon>
        <taxon>Dipodascomycetes</taxon>
        <taxon>Dipodascales</taxon>
        <taxon>Trichomonascaceae</taxon>
        <taxon>Starmerella</taxon>
    </lineage>
</organism>
<dbReference type="EMBL" id="BTGC01000003">
    <property type="protein sequence ID" value="GMM50386.1"/>
    <property type="molecule type" value="Genomic_DNA"/>
</dbReference>
<gene>
    <name evidence="11" type="ORF">DASB73_013440</name>
</gene>
<dbReference type="GO" id="GO:0005737">
    <property type="term" value="C:cytoplasm"/>
    <property type="evidence" value="ECO:0007669"/>
    <property type="project" value="TreeGrafter"/>
</dbReference>
<comment type="function">
    <text evidence="7">Hydrolyzes fatty acids from S-acylated cysteine residues in proteins with a strong preference for palmitoylated G-alpha proteins over other acyl substrates. Mediates the deacylation of G-alpha proteins such as GPA1 in vivo, but has weak or no activity toward palmitoylated Ras proteins. Has weak lysophospholipase activity in vitro; however such activity may not exist in vivo.</text>
</comment>
<dbReference type="Pfam" id="PF02230">
    <property type="entry name" value="Abhydrolase_2"/>
    <property type="match status" value="1"/>
</dbReference>
<evidence type="ECO:0000256" key="1">
    <source>
        <dbReference type="ARBA" id="ARBA00006499"/>
    </source>
</evidence>
<keyword evidence="5 11" id="KW-0378">Hydrolase</keyword>
<sequence length="224" mass="24337">MSFRVAAPKTASATVIFLHGFGDTGAGWSFLASECHKRPSLQHVNFVFPNAPERFFAMAGGNSTGWFDLRSIGDDIRTSTTDVKGILNTVDLVRSYVKEEIKSGISPKNIIIGGFSQGASIALVMSLLCKEHLLAGFIGLSGFLPIRDTLAEKQSVVNRNTPVLLCHGTYDDTVPSKESDESRDFLINVAGRTHVDLKKYTGLAHAADIEEVSDVMDFIESVLK</sequence>
<evidence type="ECO:0000256" key="3">
    <source>
        <dbReference type="ARBA" id="ARBA00014923"/>
    </source>
</evidence>
<protein>
    <recommendedName>
        <fullName evidence="3">Acyl-protein thioesterase 1</fullName>
        <ecNumber evidence="2">3.1.2.22</ecNumber>
    </recommendedName>
    <alternativeName>
        <fullName evidence="8">Palmitoyl-protein hydrolase</fullName>
    </alternativeName>
</protein>
<comment type="catalytic activity">
    <reaction evidence="9">
        <text>S-hexadecanoyl-L-cysteinyl-[protein] + H2O = L-cysteinyl-[protein] + hexadecanoate + H(+)</text>
        <dbReference type="Rhea" id="RHEA:19233"/>
        <dbReference type="Rhea" id="RHEA-COMP:10131"/>
        <dbReference type="Rhea" id="RHEA-COMP:11032"/>
        <dbReference type="ChEBI" id="CHEBI:7896"/>
        <dbReference type="ChEBI" id="CHEBI:15377"/>
        <dbReference type="ChEBI" id="CHEBI:15378"/>
        <dbReference type="ChEBI" id="CHEBI:29950"/>
        <dbReference type="ChEBI" id="CHEBI:74151"/>
        <dbReference type="EC" id="3.1.2.22"/>
    </reaction>
</comment>
<dbReference type="InterPro" id="IPR050565">
    <property type="entry name" value="LYPA1-2/EST-like"/>
</dbReference>
<dbReference type="Proteomes" id="UP001362899">
    <property type="component" value="Unassembled WGS sequence"/>
</dbReference>
<evidence type="ECO:0000256" key="2">
    <source>
        <dbReference type="ARBA" id="ARBA00012423"/>
    </source>
</evidence>
<comment type="similarity">
    <text evidence="1">Belongs to the AB hydrolase superfamily. AB hydrolase 2 family.</text>
</comment>
<keyword evidence="4" id="KW-0719">Serine esterase</keyword>
<evidence type="ECO:0000259" key="10">
    <source>
        <dbReference type="Pfam" id="PF02230"/>
    </source>
</evidence>
<evidence type="ECO:0000256" key="6">
    <source>
        <dbReference type="ARBA" id="ARBA00022832"/>
    </source>
</evidence>
<keyword evidence="6" id="KW-0443">Lipid metabolism</keyword>